<dbReference type="InterPro" id="IPR050625">
    <property type="entry name" value="ParA/MinD_ATPase"/>
</dbReference>
<organism evidence="4 5">
    <name type="scientific">Zhihengliuella alba</name>
    <dbReference type="NCBI Taxonomy" id="547018"/>
    <lineage>
        <taxon>Bacteria</taxon>
        <taxon>Bacillati</taxon>
        <taxon>Actinomycetota</taxon>
        <taxon>Actinomycetes</taxon>
        <taxon>Micrococcales</taxon>
        <taxon>Micrococcaceae</taxon>
        <taxon>Zhihengliuella</taxon>
    </lineage>
</organism>
<evidence type="ECO:0000256" key="2">
    <source>
        <dbReference type="ARBA" id="ARBA00022840"/>
    </source>
</evidence>
<reference evidence="5" key="1">
    <citation type="journal article" date="2019" name="Int. J. Syst. Evol. Microbiol.">
        <title>The Global Catalogue of Microorganisms (GCM) 10K type strain sequencing project: providing services to taxonomists for standard genome sequencing and annotation.</title>
        <authorList>
            <consortium name="The Broad Institute Genomics Platform"/>
            <consortium name="The Broad Institute Genome Sequencing Center for Infectious Disease"/>
            <person name="Wu L."/>
            <person name="Ma J."/>
        </authorList>
    </citation>
    <scope>NUCLEOTIDE SEQUENCE [LARGE SCALE GENOMIC DNA]</scope>
    <source>
        <strain evidence="5">JCM 16961</strain>
    </source>
</reference>
<name>A0ABP7D1C5_9MICC</name>
<dbReference type="Gene3D" id="3.40.50.300">
    <property type="entry name" value="P-loop containing nucleotide triphosphate hydrolases"/>
    <property type="match status" value="1"/>
</dbReference>
<accession>A0ABP7D1C5</accession>
<dbReference type="SUPFAM" id="SSF52540">
    <property type="entry name" value="P-loop containing nucleoside triphosphate hydrolases"/>
    <property type="match status" value="1"/>
</dbReference>
<keyword evidence="2" id="KW-0067">ATP-binding</keyword>
<feature type="compositionally biased region" description="Low complexity" evidence="3">
    <location>
        <begin position="35"/>
        <end position="50"/>
    </location>
</feature>
<proteinExistence type="predicted"/>
<evidence type="ECO:0000313" key="5">
    <source>
        <dbReference type="Proteomes" id="UP001501536"/>
    </source>
</evidence>
<keyword evidence="1" id="KW-0547">Nucleotide-binding</keyword>
<dbReference type="InterPro" id="IPR027417">
    <property type="entry name" value="P-loop_NTPase"/>
</dbReference>
<dbReference type="EMBL" id="BAABCJ010000001">
    <property type="protein sequence ID" value="GAA3699456.1"/>
    <property type="molecule type" value="Genomic_DNA"/>
</dbReference>
<feature type="region of interest" description="Disordered" evidence="3">
    <location>
        <begin position="1"/>
        <end position="82"/>
    </location>
</feature>
<sequence length="404" mass="40129">MSTNTPPQPDGQRRPLSRTLPDPWGPDDGGGAGQPGTPAAGPRPGSPAARRTIEQPVPGSSRRGAGAPRGRGGSRVTAGTGAGGVGEALSYDVLRLSGVRGSDSALARTLGALVGGDPDAQRLPELAALAQAPVATGRRVAVFATRGGAGATTTAALLARFFSAARPDRVAVLDAAEEHGSLGLRLGVAGGRPGPATLAGLLPATTGGNLPTAEELDGLLGHAAQNLAATASPGADAADQAHEVPGSLLREACATISRYFALTIVDCPTGIRRPATGAALADAHAAVWVVPGTLSGVEDALARLAGPTLRGLAASGRLLVVVAQQDRAAPVPTAVHARRFNELGYEAHALGYDAHLAAGARIRAGLLGAERRTALAGLAARVLDVANAAPASAPSAAPRSGRRA</sequence>
<evidence type="ECO:0008006" key="6">
    <source>
        <dbReference type="Google" id="ProtNLM"/>
    </source>
</evidence>
<keyword evidence="5" id="KW-1185">Reference proteome</keyword>
<dbReference type="PANTHER" id="PTHR43384:SF6">
    <property type="entry name" value="SEPTUM SITE-DETERMINING PROTEIN MIND HOMOLOG, CHLOROPLASTIC"/>
    <property type="match status" value="1"/>
</dbReference>
<evidence type="ECO:0000313" key="4">
    <source>
        <dbReference type="EMBL" id="GAA3699456.1"/>
    </source>
</evidence>
<dbReference type="RefSeq" id="WP_344880963.1">
    <property type="nucleotide sequence ID" value="NZ_BAABCJ010000001.1"/>
</dbReference>
<evidence type="ECO:0000256" key="1">
    <source>
        <dbReference type="ARBA" id="ARBA00022741"/>
    </source>
</evidence>
<evidence type="ECO:0000256" key="3">
    <source>
        <dbReference type="SAM" id="MobiDB-lite"/>
    </source>
</evidence>
<comment type="caution">
    <text evidence="4">The sequence shown here is derived from an EMBL/GenBank/DDBJ whole genome shotgun (WGS) entry which is preliminary data.</text>
</comment>
<protein>
    <recommendedName>
        <fullName evidence="6">CobQ/CobB/MinD/ParA nucleotide binding domain-containing protein</fullName>
    </recommendedName>
</protein>
<dbReference type="Proteomes" id="UP001501536">
    <property type="component" value="Unassembled WGS sequence"/>
</dbReference>
<dbReference type="PANTHER" id="PTHR43384">
    <property type="entry name" value="SEPTUM SITE-DETERMINING PROTEIN MIND HOMOLOG, CHLOROPLASTIC-RELATED"/>
    <property type="match status" value="1"/>
</dbReference>
<gene>
    <name evidence="4" type="ORF">GCM10022377_10590</name>
</gene>